<dbReference type="Gene3D" id="2.30.310.10">
    <property type="entry name" value="ibrinogen binding protein from staphylococcus aureus domain"/>
    <property type="match status" value="1"/>
</dbReference>
<dbReference type="PANTHER" id="PTHR15239">
    <property type="entry name" value="NUCLEAR EXPORT MEDIATOR FACTOR NEMF"/>
    <property type="match status" value="1"/>
</dbReference>
<accession>A0A9W9YS90</accession>
<evidence type="ECO:0008006" key="9">
    <source>
        <dbReference type="Google" id="ProtNLM"/>
    </source>
</evidence>
<dbReference type="GO" id="GO:0000049">
    <property type="term" value="F:tRNA binding"/>
    <property type="evidence" value="ECO:0007669"/>
    <property type="project" value="TreeGrafter"/>
</dbReference>
<evidence type="ECO:0000256" key="5">
    <source>
        <dbReference type="ARBA" id="ARBA00023054"/>
    </source>
</evidence>
<dbReference type="FunFam" id="2.30.310.10:FF:000001">
    <property type="entry name" value="Nuclear export mediator factor Nemf"/>
    <property type="match status" value="1"/>
</dbReference>
<sequence>MKTRFTTVDLCAVITELRESLLGMRVANVYDIDNKTYLIRLGKTEVKVMLLVESGNRINTTDFEWPKNLMPSGFSMKCRKHIRSRRLVSIRQLGIDRIVDLQFGSDEAAYHLIIELYDRGNIVLTDYEYTILNLLRPRTDNEDVRFAVREKYPVNSTRQREPLMSLERLREILAESKEGMELKKVLNPHVVYGAALLEHCLIDEGFPENAKIGKGFNLEGDLPKVMEALKKAEIFLDLTLSEKCQGVIVQKENKSPQAIEMTMEFKMSYSRIKNFTRSY</sequence>
<dbReference type="GO" id="GO:1990112">
    <property type="term" value="C:RQC complex"/>
    <property type="evidence" value="ECO:0007669"/>
    <property type="project" value="TreeGrafter"/>
</dbReference>
<dbReference type="Pfam" id="PF05833">
    <property type="entry name" value="NFACT_N"/>
    <property type="match status" value="1"/>
</dbReference>
<dbReference type="OrthoDB" id="6020636at2759"/>
<evidence type="ECO:0000313" key="7">
    <source>
        <dbReference type="EMBL" id="KAJ7365341.1"/>
    </source>
</evidence>
<dbReference type="EMBL" id="MU827303">
    <property type="protein sequence ID" value="KAJ7365341.1"/>
    <property type="molecule type" value="Genomic_DNA"/>
</dbReference>
<organism evidence="7 8">
    <name type="scientific">Desmophyllum pertusum</name>
    <dbReference type="NCBI Taxonomy" id="174260"/>
    <lineage>
        <taxon>Eukaryota</taxon>
        <taxon>Metazoa</taxon>
        <taxon>Cnidaria</taxon>
        <taxon>Anthozoa</taxon>
        <taxon>Hexacorallia</taxon>
        <taxon>Scleractinia</taxon>
        <taxon>Caryophylliina</taxon>
        <taxon>Caryophylliidae</taxon>
        <taxon>Desmophyllum</taxon>
    </lineage>
</organism>
<comment type="caution">
    <text evidence="7">The sequence shown here is derived from an EMBL/GenBank/DDBJ whole genome shotgun (WGS) entry which is preliminary data.</text>
</comment>
<evidence type="ECO:0000256" key="2">
    <source>
        <dbReference type="ARBA" id="ARBA00004496"/>
    </source>
</evidence>
<evidence type="ECO:0000256" key="3">
    <source>
        <dbReference type="ARBA" id="ARBA00008318"/>
    </source>
</evidence>
<dbReference type="PANTHER" id="PTHR15239:SF6">
    <property type="entry name" value="RIBOSOME QUALITY CONTROL COMPLEX SUBUNIT NEMF"/>
    <property type="match status" value="1"/>
</dbReference>
<keyword evidence="4" id="KW-0963">Cytoplasm</keyword>
<evidence type="ECO:0000256" key="1">
    <source>
        <dbReference type="ARBA" id="ARBA00004123"/>
    </source>
</evidence>
<keyword evidence="5" id="KW-0175">Coiled coil</keyword>
<dbReference type="GO" id="GO:0005634">
    <property type="term" value="C:nucleus"/>
    <property type="evidence" value="ECO:0007669"/>
    <property type="project" value="UniProtKB-SubCell"/>
</dbReference>
<name>A0A9W9YS90_9CNID</name>
<dbReference type="AlphaFoldDB" id="A0A9W9YS90"/>
<evidence type="ECO:0000256" key="6">
    <source>
        <dbReference type="ARBA" id="ARBA00023242"/>
    </source>
</evidence>
<reference evidence="7" key="1">
    <citation type="submission" date="2023-01" db="EMBL/GenBank/DDBJ databases">
        <title>Genome assembly of the deep-sea coral Lophelia pertusa.</title>
        <authorList>
            <person name="Herrera S."/>
            <person name="Cordes E."/>
        </authorList>
    </citation>
    <scope>NUCLEOTIDE SEQUENCE</scope>
    <source>
        <strain evidence="7">USNM1676648</strain>
        <tissue evidence="7">Polyp</tissue>
    </source>
</reference>
<dbReference type="GO" id="GO:1990116">
    <property type="term" value="P:ribosome-associated ubiquitin-dependent protein catabolic process"/>
    <property type="evidence" value="ECO:0007669"/>
    <property type="project" value="TreeGrafter"/>
</dbReference>
<evidence type="ECO:0000256" key="4">
    <source>
        <dbReference type="ARBA" id="ARBA00022490"/>
    </source>
</evidence>
<keyword evidence="8" id="KW-1185">Reference proteome</keyword>
<comment type="subcellular location">
    <subcellularLocation>
        <location evidence="2">Cytoplasm</location>
    </subcellularLocation>
    <subcellularLocation>
        <location evidence="1">Nucleus</location>
    </subcellularLocation>
</comment>
<dbReference type="GO" id="GO:0072344">
    <property type="term" value="P:rescue of stalled ribosome"/>
    <property type="evidence" value="ECO:0007669"/>
    <property type="project" value="TreeGrafter"/>
</dbReference>
<gene>
    <name evidence="7" type="ORF">OS493_005446</name>
</gene>
<comment type="similarity">
    <text evidence="3">Belongs to the NEMF family.</text>
</comment>
<dbReference type="InterPro" id="IPR051608">
    <property type="entry name" value="RQC_Subunit_NEMF"/>
</dbReference>
<protein>
    <recommendedName>
        <fullName evidence="9">Nuclear export mediator factor NEMF</fullName>
    </recommendedName>
</protein>
<keyword evidence="6" id="KW-0539">Nucleus</keyword>
<dbReference type="GO" id="GO:0043023">
    <property type="term" value="F:ribosomal large subunit binding"/>
    <property type="evidence" value="ECO:0007669"/>
    <property type="project" value="TreeGrafter"/>
</dbReference>
<dbReference type="GO" id="GO:0005737">
    <property type="term" value="C:cytoplasm"/>
    <property type="evidence" value="ECO:0007669"/>
    <property type="project" value="UniProtKB-SubCell"/>
</dbReference>
<proteinExistence type="inferred from homology"/>
<dbReference type="Proteomes" id="UP001163046">
    <property type="component" value="Unassembled WGS sequence"/>
</dbReference>
<evidence type="ECO:0000313" key="8">
    <source>
        <dbReference type="Proteomes" id="UP001163046"/>
    </source>
</evidence>